<reference evidence="2" key="3">
    <citation type="submission" date="2021-05" db="UniProtKB">
        <authorList>
            <consortium name="EnsemblPlants"/>
        </authorList>
    </citation>
    <scope>IDENTIFICATION</scope>
    <source>
        <strain evidence="2">cv. B73</strain>
    </source>
</reference>
<evidence type="ECO:0000256" key="1">
    <source>
        <dbReference type="SAM" id="MobiDB-lite"/>
    </source>
</evidence>
<evidence type="ECO:0000313" key="2">
    <source>
        <dbReference type="EnsemblPlants" id="Zm00001eb403480_P001"/>
    </source>
</evidence>
<keyword evidence="3" id="KW-1185">Reference proteome</keyword>
<protein>
    <submittedName>
        <fullName evidence="2">Uncharacterized protein</fullName>
    </submittedName>
</protein>
<dbReference type="InParanoid" id="A0A804RDL1"/>
<evidence type="ECO:0000313" key="3">
    <source>
        <dbReference type="Proteomes" id="UP000007305"/>
    </source>
</evidence>
<accession>A0A804RDL1</accession>
<sequence length="101" mass="10397">RRHAPGEGPAVAVEHGERPEVDGVGGHPPLQQQAGGAQVRPAVAVDDALGRGRGAGRVVERDGVPLVGERREVGVGVAVRDQGLVLELPEPGPRGRVDVVD</sequence>
<dbReference type="AlphaFoldDB" id="A0A804RDL1"/>
<reference evidence="2" key="2">
    <citation type="submission" date="2019-07" db="EMBL/GenBank/DDBJ databases">
        <authorList>
            <person name="Seetharam A."/>
            <person name="Woodhouse M."/>
            <person name="Cannon E."/>
        </authorList>
    </citation>
    <scope>NUCLEOTIDE SEQUENCE [LARGE SCALE GENOMIC DNA]</scope>
    <source>
        <strain evidence="2">cv. B73</strain>
    </source>
</reference>
<proteinExistence type="predicted"/>
<dbReference type="FunCoup" id="A0A804RDL1">
    <property type="interactions" value="473"/>
</dbReference>
<reference evidence="3" key="1">
    <citation type="journal article" date="2009" name="Science">
        <title>The B73 maize genome: complexity, diversity, and dynamics.</title>
        <authorList>
            <person name="Schnable P.S."/>
            <person name="Ware D."/>
            <person name="Fulton R.S."/>
            <person name="Stein J.C."/>
            <person name="Wei F."/>
            <person name="Pasternak S."/>
            <person name="Liang C."/>
            <person name="Zhang J."/>
            <person name="Fulton L."/>
            <person name="Graves T.A."/>
            <person name="Minx P."/>
            <person name="Reily A.D."/>
            <person name="Courtney L."/>
            <person name="Kruchowski S.S."/>
            <person name="Tomlinson C."/>
            <person name="Strong C."/>
            <person name="Delehaunty K."/>
            <person name="Fronick C."/>
            <person name="Courtney B."/>
            <person name="Rock S.M."/>
            <person name="Belter E."/>
            <person name="Du F."/>
            <person name="Kim K."/>
            <person name="Abbott R.M."/>
            <person name="Cotton M."/>
            <person name="Levy A."/>
            <person name="Marchetto P."/>
            <person name="Ochoa K."/>
            <person name="Jackson S.M."/>
            <person name="Gillam B."/>
            <person name="Chen W."/>
            <person name="Yan L."/>
            <person name="Higginbotham J."/>
            <person name="Cardenas M."/>
            <person name="Waligorski J."/>
            <person name="Applebaum E."/>
            <person name="Phelps L."/>
            <person name="Falcone J."/>
            <person name="Kanchi K."/>
            <person name="Thane T."/>
            <person name="Scimone A."/>
            <person name="Thane N."/>
            <person name="Henke J."/>
            <person name="Wang T."/>
            <person name="Ruppert J."/>
            <person name="Shah N."/>
            <person name="Rotter K."/>
            <person name="Hodges J."/>
            <person name="Ingenthron E."/>
            <person name="Cordes M."/>
            <person name="Kohlberg S."/>
            <person name="Sgro J."/>
            <person name="Delgado B."/>
            <person name="Mead K."/>
            <person name="Chinwalla A."/>
            <person name="Leonard S."/>
            <person name="Crouse K."/>
            <person name="Collura K."/>
            <person name="Kudrna D."/>
            <person name="Currie J."/>
            <person name="He R."/>
            <person name="Angelova A."/>
            <person name="Rajasekar S."/>
            <person name="Mueller T."/>
            <person name="Lomeli R."/>
            <person name="Scara G."/>
            <person name="Ko A."/>
            <person name="Delaney K."/>
            <person name="Wissotski M."/>
            <person name="Lopez G."/>
            <person name="Campos D."/>
            <person name="Braidotti M."/>
            <person name="Ashley E."/>
            <person name="Golser W."/>
            <person name="Kim H."/>
            <person name="Lee S."/>
            <person name="Lin J."/>
            <person name="Dujmic Z."/>
            <person name="Kim W."/>
            <person name="Talag J."/>
            <person name="Zuccolo A."/>
            <person name="Fan C."/>
            <person name="Sebastian A."/>
            <person name="Kramer M."/>
            <person name="Spiegel L."/>
            <person name="Nascimento L."/>
            <person name="Zutavern T."/>
            <person name="Miller B."/>
            <person name="Ambroise C."/>
            <person name="Muller S."/>
            <person name="Spooner W."/>
            <person name="Narechania A."/>
            <person name="Ren L."/>
            <person name="Wei S."/>
            <person name="Kumari S."/>
            <person name="Faga B."/>
            <person name="Levy M.J."/>
            <person name="McMahan L."/>
            <person name="Van Buren P."/>
            <person name="Vaughn M.W."/>
            <person name="Ying K."/>
            <person name="Yeh C.-T."/>
            <person name="Emrich S.J."/>
            <person name="Jia Y."/>
            <person name="Kalyanaraman A."/>
            <person name="Hsia A.-P."/>
            <person name="Barbazuk W.B."/>
            <person name="Baucom R.S."/>
            <person name="Brutnell T.P."/>
            <person name="Carpita N.C."/>
            <person name="Chaparro C."/>
            <person name="Chia J.-M."/>
            <person name="Deragon J.-M."/>
            <person name="Estill J.C."/>
            <person name="Fu Y."/>
            <person name="Jeddeloh J.A."/>
            <person name="Han Y."/>
            <person name="Lee H."/>
            <person name="Li P."/>
            <person name="Lisch D.R."/>
            <person name="Liu S."/>
            <person name="Liu Z."/>
            <person name="Nagel D.H."/>
            <person name="McCann M.C."/>
            <person name="SanMiguel P."/>
            <person name="Myers A.M."/>
            <person name="Nettleton D."/>
            <person name="Nguyen J."/>
            <person name="Penning B.W."/>
            <person name="Ponnala L."/>
            <person name="Schneider K.L."/>
            <person name="Schwartz D.C."/>
            <person name="Sharma A."/>
            <person name="Soderlund C."/>
            <person name="Springer N.M."/>
            <person name="Sun Q."/>
            <person name="Wang H."/>
            <person name="Waterman M."/>
            <person name="Westerman R."/>
            <person name="Wolfgruber T.K."/>
            <person name="Yang L."/>
            <person name="Yu Y."/>
            <person name="Zhang L."/>
            <person name="Zhou S."/>
            <person name="Zhu Q."/>
            <person name="Bennetzen J.L."/>
            <person name="Dawe R.K."/>
            <person name="Jiang J."/>
            <person name="Jiang N."/>
            <person name="Presting G.G."/>
            <person name="Wessler S.R."/>
            <person name="Aluru S."/>
            <person name="Martienssen R.A."/>
            <person name="Clifton S.W."/>
            <person name="McCombie W.R."/>
            <person name="Wing R.A."/>
            <person name="Wilson R.K."/>
        </authorList>
    </citation>
    <scope>NUCLEOTIDE SEQUENCE [LARGE SCALE GENOMIC DNA]</scope>
    <source>
        <strain evidence="3">cv. B73</strain>
    </source>
</reference>
<organism evidence="2 3">
    <name type="scientific">Zea mays</name>
    <name type="common">Maize</name>
    <dbReference type="NCBI Taxonomy" id="4577"/>
    <lineage>
        <taxon>Eukaryota</taxon>
        <taxon>Viridiplantae</taxon>
        <taxon>Streptophyta</taxon>
        <taxon>Embryophyta</taxon>
        <taxon>Tracheophyta</taxon>
        <taxon>Spermatophyta</taxon>
        <taxon>Magnoliopsida</taxon>
        <taxon>Liliopsida</taxon>
        <taxon>Poales</taxon>
        <taxon>Poaceae</taxon>
        <taxon>PACMAD clade</taxon>
        <taxon>Panicoideae</taxon>
        <taxon>Andropogonodae</taxon>
        <taxon>Andropogoneae</taxon>
        <taxon>Tripsacinae</taxon>
        <taxon>Zea</taxon>
    </lineage>
</organism>
<dbReference type="Proteomes" id="UP000007305">
    <property type="component" value="Chromosome 9"/>
</dbReference>
<dbReference type="EnsemblPlants" id="Zm00001eb403480_T001">
    <property type="protein sequence ID" value="Zm00001eb403480_P001"/>
    <property type="gene ID" value="Zm00001eb403480"/>
</dbReference>
<name>A0A804RDL1_MAIZE</name>
<dbReference type="Gramene" id="Zm00001eb403480_T001">
    <property type="protein sequence ID" value="Zm00001eb403480_P001"/>
    <property type="gene ID" value="Zm00001eb403480"/>
</dbReference>
<feature type="region of interest" description="Disordered" evidence="1">
    <location>
        <begin position="1"/>
        <end position="39"/>
    </location>
</feature>